<organism evidence="6 7">
    <name type="scientific">Vagococcus penaei</name>
    <dbReference type="NCBI Taxonomy" id="633807"/>
    <lineage>
        <taxon>Bacteria</taxon>
        <taxon>Bacillati</taxon>
        <taxon>Bacillota</taxon>
        <taxon>Bacilli</taxon>
        <taxon>Lactobacillales</taxon>
        <taxon>Enterococcaceae</taxon>
        <taxon>Vagococcus</taxon>
    </lineage>
</organism>
<feature type="transmembrane region" description="Helical" evidence="5">
    <location>
        <begin position="227"/>
        <end position="253"/>
    </location>
</feature>
<evidence type="ECO:0000256" key="3">
    <source>
        <dbReference type="ARBA" id="ARBA00022989"/>
    </source>
</evidence>
<keyword evidence="2 5" id="KW-0812">Transmembrane</keyword>
<evidence type="ECO:0000256" key="1">
    <source>
        <dbReference type="ARBA" id="ARBA00004141"/>
    </source>
</evidence>
<dbReference type="AlphaFoldDB" id="A0A1Q2D740"/>
<reference evidence="6 7" key="1">
    <citation type="journal article" date="2010" name="Int. J. Syst. Evol. Microbiol.">
        <title>Vagococcus penaei sp. nov., isolated from spoilage microbiota of cooked shrimp (Penaeus vannamei).</title>
        <authorList>
            <person name="Jaffres E."/>
            <person name="Prevost H."/>
            <person name="Rossero A."/>
            <person name="Joffraud J.J."/>
            <person name="Dousset X."/>
        </authorList>
    </citation>
    <scope>NUCLEOTIDE SEQUENCE [LARGE SCALE GENOMIC DNA]</scope>
    <source>
        <strain evidence="6 7">CD276</strain>
    </source>
</reference>
<keyword evidence="7" id="KW-1185">Reference proteome</keyword>
<accession>A0A1Q2D740</accession>
<evidence type="ECO:0000313" key="7">
    <source>
        <dbReference type="Proteomes" id="UP000188246"/>
    </source>
</evidence>
<dbReference type="Gene3D" id="1.20.1080.10">
    <property type="entry name" value="Glycerol uptake facilitator protein"/>
    <property type="match status" value="1"/>
</dbReference>
<feature type="transmembrane region" description="Helical" evidence="5">
    <location>
        <begin position="103"/>
        <end position="126"/>
    </location>
</feature>
<dbReference type="InterPro" id="IPR023271">
    <property type="entry name" value="Aquaporin-like"/>
</dbReference>
<dbReference type="Pfam" id="PF01226">
    <property type="entry name" value="Form_Nir_trans"/>
    <property type="match status" value="1"/>
</dbReference>
<dbReference type="GO" id="GO:0015499">
    <property type="term" value="F:formate transmembrane transporter activity"/>
    <property type="evidence" value="ECO:0007669"/>
    <property type="project" value="TreeGrafter"/>
</dbReference>
<evidence type="ECO:0000313" key="6">
    <source>
        <dbReference type="EMBL" id="AQP54121.1"/>
    </source>
</evidence>
<dbReference type="PANTHER" id="PTHR30520:SF8">
    <property type="entry name" value="NITRITE TRANSPORTER NIRC"/>
    <property type="match status" value="1"/>
</dbReference>
<feature type="transmembrane region" description="Helical" evidence="5">
    <location>
        <begin position="183"/>
        <end position="207"/>
    </location>
</feature>
<dbReference type="Proteomes" id="UP000188246">
    <property type="component" value="Chromosome"/>
</dbReference>
<protein>
    <submittedName>
        <fullName evidence="6">Formate-nitrite transporter</fullName>
    </submittedName>
</protein>
<dbReference type="GO" id="GO:0005886">
    <property type="term" value="C:plasma membrane"/>
    <property type="evidence" value="ECO:0007669"/>
    <property type="project" value="TreeGrafter"/>
</dbReference>
<comment type="subcellular location">
    <subcellularLocation>
        <location evidence="1">Membrane</location>
        <topology evidence="1">Multi-pass membrane protein</topology>
    </subcellularLocation>
</comment>
<dbReference type="STRING" id="633807.BW732_07735"/>
<evidence type="ECO:0000256" key="4">
    <source>
        <dbReference type="ARBA" id="ARBA00023136"/>
    </source>
</evidence>
<feature type="transmembrane region" description="Helical" evidence="5">
    <location>
        <begin position="156"/>
        <end position="176"/>
    </location>
</feature>
<proteinExistence type="predicted"/>
<feature type="transmembrane region" description="Helical" evidence="5">
    <location>
        <begin position="29"/>
        <end position="50"/>
    </location>
</feature>
<evidence type="ECO:0000256" key="2">
    <source>
        <dbReference type="ARBA" id="ARBA00022692"/>
    </source>
</evidence>
<dbReference type="RefSeq" id="WP_126844256.1">
    <property type="nucleotide sequence ID" value="NZ_CP019609.1"/>
</dbReference>
<evidence type="ECO:0000256" key="5">
    <source>
        <dbReference type="SAM" id="Phobius"/>
    </source>
</evidence>
<keyword evidence="4 5" id="KW-0472">Membrane</keyword>
<sequence length="263" mass="28693">MSYKSELMDKLDYSILKKQQLIETSFSRYVWRSVLATLYLSLGSAIAIGFGLKFDGSVGKTLYAFAFALGLMLIVFLNAELGTSNMMYMTVARYRQKLTTGQAAKILAVCVLFNLIGAVVCAYLLAQTGAFKGLASDNFLTHIVVGKMEKTIPQTLIEAIFANVIVNLAVMMSLVVKGDAGRIMAIILVISIFTFLGFEHVIANFIYFPLAIFTSNDPIQGLTVINVATNVIVTFVGNFIGGGLIIGLGYAWLNKDLSVKYLD</sequence>
<dbReference type="PANTHER" id="PTHR30520">
    <property type="entry name" value="FORMATE TRANSPORTER-RELATED"/>
    <property type="match status" value="1"/>
</dbReference>
<dbReference type="EMBL" id="CP019609">
    <property type="protein sequence ID" value="AQP54121.1"/>
    <property type="molecule type" value="Genomic_DNA"/>
</dbReference>
<gene>
    <name evidence="6" type="ORF">BW732_07735</name>
</gene>
<feature type="transmembrane region" description="Helical" evidence="5">
    <location>
        <begin position="62"/>
        <end position="82"/>
    </location>
</feature>
<dbReference type="OrthoDB" id="9786493at2"/>
<keyword evidence="3 5" id="KW-1133">Transmembrane helix</keyword>
<dbReference type="KEGG" id="vpi:BW732_07735"/>
<name>A0A1Q2D740_9ENTE</name>
<dbReference type="InterPro" id="IPR000292">
    <property type="entry name" value="For/NO2_transpt"/>
</dbReference>